<evidence type="ECO:0000313" key="1">
    <source>
        <dbReference type="EMBL" id="GGM47870.1"/>
    </source>
</evidence>
<accession>A0A830FQL0</accession>
<dbReference type="EMBL" id="BMON01000003">
    <property type="protein sequence ID" value="GGM47870.1"/>
    <property type="molecule type" value="Genomic_DNA"/>
</dbReference>
<name>A0A830FQL0_HALAR</name>
<reference evidence="1" key="1">
    <citation type="journal article" date="2014" name="Int. J. Syst. Evol. Microbiol.">
        <title>Complete genome sequence of Corynebacterium casei LMG S-19264T (=DSM 44701T), isolated from a smear-ripened cheese.</title>
        <authorList>
            <consortium name="US DOE Joint Genome Institute (JGI-PGF)"/>
            <person name="Walter F."/>
            <person name="Albersmeier A."/>
            <person name="Kalinowski J."/>
            <person name="Ruckert C."/>
        </authorList>
    </citation>
    <scope>NUCLEOTIDE SEQUENCE</scope>
    <source>
        <strain evidence="1">JCM 15759</strain>
    </source>
</reference>
<reference evidence="1" key="2">
    <citation type="submission" date="2020-09" db="EMBL/GenBank/DDBJ databases">
        <authorList>
            <person name="Sun Q."/>
            <person name="Ohkuma M."/>
        </authorList>
    </citation>
    <scope>NUCLEOTIDE SEQUENCE</scope>
    <source>
        <strain evidence="1">JCM 15759</strain>
    </source>
</reference>
<proteinExistence type="predicted"/>
<gene>
    <name evidence="1" type="ORF">GCM10009006_31320</name>
</gene>
<evidence type="ECO:0000313" key="2">
    <source>
        <dbReference type="Proteomes" id="UP000656367"/>
    </source>
</evidence>
<comment type="caution">
    <text evidence="1">The sequence shown here is derived from an EMBL/GenBank/DDBJ whole genome shotgun (WGS) entry which is preliminary data.</text>
</comment>
<dbReference type="Proteomes" id="UP000656367">
    <property type="component" value="Unassembled WGS sequence"/>
</dbReference>
<sequence length="48" mass="5147">MTPQPTVGEIAAITTINSEPLLLISSVTDDHATDVLLADIPTEPLYRL</sequence>
<protein>
    <submittedName>
        <fullName evidence="1">Uncharacterized protein</fullName>
    </submittedName>
</protein>
<organism evidence="1 2">
    <name type="scientific">Haloarcula argentinensis</name>
    <dbReference type="NCBI Taxonomy" id="43776"/>
    <lineage>
        <taxon>Archaea</taxon>
        <taxon>Methanobacteriati</taxon>
        <taxon>Methanobacteriota</taxon>
        <taxon>Stenosarchaea group</taxon>
        <taxon>Halobacteria</taxon>
        <taxon>Halobacteriales</taxon>
        <taxon>Haloarculaceae</taxon>
        <taxon>Haloarcula</taxon>
    </lineage>
</organism>
<dbReference type="AlphaFoldDB" id="A0A830FQL0"/>
<dbReference type="RefSeq" id="WP_005538834.1">
    <property type="nucleotide sequence ID" value="NZ_BAABDY010000007.1"/>
</dbReference>